<evidence type="ECO:0000256" key="3">
    <source>
        <dbReference type="ARBA" id="ARBA00023163"/>
    </source>
</evidence>
<dbReference type="Proteomes" id="UP000060699">
    <property type="component" value="Chromosome"/>
</dbReference>
<evidence type="ECO:0000256" key="1">
    <source>
        <dbReference type="ARBA" id="ARBA00023015"/>
    </source>
</evidence>
<dbReference type="KEGG" id="rdp:RD2015_2552"/>
<evidence type="ECO:0000256" key="2">
    <source>
        <dbReference type="ARBA" id="ARBA00023125"/>
    </source>
</evidence>
<evidence type="ECO:0000259" key="4">
    <source>
        <dbReference type="PROSITE" id="PS01124"/>
    </source>
</evidence>
<name>A0A0U3MRS3_9BURK</name>
<dbReference type="STRING" id="76731.RD2015_2552"/>
<dbReference type="InterPro" id="IPR009057">
    <property type="entry name" value="Homeodomain-like_sf"/>
</dbReference>
<dbReference type="GO" id="GO:0043565">
    <property type="term" value="F:sequence-specific DNA binding"/>
    <property type="evidence" value="ECO:0007669"/>
    <property type="project" value="InterPro"/>
</dbReference>
<dbReference type="InterPro" id="IPR018060">
    <property type="entry name" value="HTH_AraC"/>
</dbReference>
<gene>
    <name evidence="5" type="ORF">RD2015_2552</name>
</gene>
<feature type="domain" description="HTH araC/xylS-type" evidence="4">
    <location>
        <begin position="157"/>
        <end position="255"/>
    </location>
</feature>
<dbReference type="SUPFAM" id="SSF46689">
    <property type="entry name" value="Homeodomain-like"/>
    <property type="match status" value="1"/>
</dbReference>
<dbReference type="EMBL" id="CP013729">
    <property type="protein sequence ID" value="ALV07018.1"/>
    <property type="molecule type" value="Genomic_DNA"/>
</dbReference>
<dbReference type="GO" id="GO:0003700">
    <property type="term" value="F:DNA-binding transcription factor activity"/>
    <property type="evidence" value="ECO:0007669"/>
    <property type="project" value="InterPro"/>
</dbReference>
<dbReference type="AlphaFoldDB" id="A0A0U3MRS3"/>
<reference evidence="5 6" key="1">
    <citation type="submission" date="2015-12" db="EMBL/GenBank/DDBJ databases">
        <title>Complete genome of Roseateles depolymerans KCTC 42856.</title>
        <authorList>
            <person name="Kim K.M."/>
        </authorList>
    </citation>
    <scope>NUCLEOTIDE SEQUENCE [LARGE SCALE GENOMIC DNA]</scope>
    <source>
        <strain evidence="5 6">KCTC 42856</strain>
    </source>
</reference>
<dbReference type="InterPro" id="IPR050204">
    <property type="entry name" value="AraC_XylS_family_regulators"/>
</dbReference>
<keyword evidence="3" id="KW-0804">Transcription</keyword>
<dbReference type="SMART" id="SM00342">
    <property type="entry name" value="HTH_ARAC"/>
    <property type="match status" value="1"/>
</dbReference>
<dbReference type="Pfam" id="PF12833">
    <property type="entry name" value="HTH_18"/>
    <property type="match status" value="1"/>
</dbReference>
<keyword evidence="6" id="KW-1185">Reference proteome</keyword>
<dbReference type="Gene3D" id="1.10.10.60">
    <property type="entry name" value="Homeodomain-like"/>
    <property type="match status" value="1"/>
</dbReference>
<keyword evidence="1" id="KW-0805">Transcription regulation</keyword>
<dbReference type="PROSITE" id="PS01124">
    <property type="entry name" value="HTH_ARAC_FAMILY_2"/>
    <property type="match status" value="1"/>
</dbReference>
<evidence type="ECO:0000313" key="5">
    <source>
        <dbReference type="EMBL" id="ALV07018.1"/>
    </source>
</evidence>
<dbReference type="PANTHER" id="PTHR46796">
    <property type="entry name" value="HTH-TYPE TRANSCRIPTIONAL ACTIVATOR RHAS-RELATED"/>
    <property type="match status" value="1"/>
</dbReference>
<keyword evidence="2" id="KW-0238">DNA-binding</keyword>
<accession>A0A0U3MRS3</accession>
<protein>
    <recommendedName>
        <fullName evidence="4">HTH araC/xylS-type domain-containing protein</fullName>
    </recommendedName>
</protein>
<proteinExistence type="predicted"/>
<organism evidence="5 6">
    <name type="scientific">Roseateles depolymerans</name>
    <dbReference type="NCBI Taxonomy" id="76731"/>
    <lineage>
        <taxon>Bacteria</taxon>
        <taxon>Pseudomonadati</taxon>
        <taxon>Pseudomonadota</taxon>
        <taxon>Betaproteobacteria</taxon>
        <taxon>Burkholderiales</taxon>
        <taxon>Sphaerotilaceae</taxon>
        <taxon>Roseateles</taxon>
    </lineage>
</organism>
<dbReference type="PANTHER" id="PTHR46796:SF6">
    <property type="entry name" value="ARAC SUBFAMILY"/>
    <property type="match status" value="1"/>
</dbReference>
<evidence type="ECO:0000313" key="6">
    <source>
        <dbReference type="Proteomes" id="UP000060699"/>
    </source>
</evidence>
<sequence>MPEHAATMHKTLATPRLGLLGDSFIYAGPNIQADVCRHSVTLACALSQQPLSIHAAGRCWQGHLLVIRPFLKRTVDTGSAPVALIDLEPSHPRYNTFSCQAPEASVTALDAARFAGLLACVQGFAQQRLSGPQLRAAVCLHVADVADSIGPEVPVSSPVLQMMAAVRMDPASDLGMLSRRVGLPARRASQLFVSALGLTVRQYALAEKIRRAAMFLGSSRPLTDIAQLCGFADSAHLAKVWQRCYGMCPSTFFGGRLAPHNGNLDLAWRQQVSLAGSLANRWESGAAD</sequence>